<keyword evidence="2" id="KW-0472">Membrane</keyword>
<organism evidence="3 4">
    <name type="scientific">Tritrichomonas musculus</name>
    <dbReference type="NCBI Taxonomy" id="1915356"/>
    <lineage>
        <taxon>Eukaryota</taxon>
        <taxon>Metamonada</taxon>
        <taxon>Parabasalia</taxon>
        <taxon>Tritrichomonadida</taxon>
        <taxon>Tritrichomonadidae</taxon>
        <taxon>Tritrichomonas</taxon>
    </lineage>
</organism>
<feature type="compositionally biased region" description="Polar residues" evidence="1">
    <location>
        <begin position="1"/>
        <end position="11"/>
    </location>
</feature>
<feature type="transmembrane region" description="Helical" evidence="2">
    <location>
        <begin position="69"/>
        <end position="88"/>
    </location>
</feature>
<evidence type="ECO:0000313" key="3">
    <source>
        <dbReference type="EMBL" id="KAK8878012.1"/>
    </source>
</evidence>
<keyword evidence="2" id="KW-0812">Transmembrane</keyword>
<evidence type="ECO:0000256" key="1">
    <source>
        <dbReference type="SAM" id="MobiDB-lite"/>
    </source>
</evidence>
<proteinExistence type="predicted"/>
<feature type="region of interest" description="Disordered" evidence="1">
    <location>
        <begin position="1"/>
        <end position="31"/>
    </location>
</feature>
<feature type="compositionally biased region" description="Low complexity" evidence="1">
    <location>
        <begin position="12"/>
        <end position="31"/>
    </location>
</feature>
<feature type="transmembrane region" description="Helical" evidence="2">
    <location>
        <begin position="38"/>
        <end position="57"/>
    </location>
</feature>
<keyword evidence="4" id="KW-1185">Reference proteome</keyword>
<dbReference type="Proteomes" id="UP001470230">
    <property type="component" value="Unassembled WGS sequence"/>
</dbReference>
<gene>
    <name evidence="3" type="ORF">M9Y10_004775</name>
</gene>
<accession>A0ABR2JK48</accession>
<sequence length="94" mass="10200">MSTPQRNQTPRSTPSQTPGKTPGKTPTKSQSFASNNSIILLVIALVLSVLTGLGGYFVYSKAGKRGITYYGIAVSLVVITYFVFTKLLRKKKTD</sequence>
<keyword evidence="2" id="KW-1133">Transmembrane helix</keyword>
<comment type="caution">
    <text evidence="3">The sequence shown here is derived from an EMBL/GenBank/DDBJ whole genome shotgun (WGS) entry which is preliminary data.</text>
</comment>
<name>A0ABR2JK48_9EUKA</name>
<evidence type="ECO:0000256" key="2">
    <source>
        <dbReference type="SAM" id="Phobius"/>
    </source>
</evidence>
<evidence type="ECO:0000313" key="4">
    <source>
        <dbReference type="Proteomes" id="UP001470230"/>
    </source>
</evidence>
<protein>
    <submittedName>
        <fullName evidence="3">Uncharacterized protein</fullName>
    </submittedName>
</protein>
<reference evidence="3 4" key="1">
    <citation type="submission" date="2024-04" db="EMBL/GenBank/DDBJ databases">
        <title>Tritrichomonas musculus Genome.</title>
        <authorList>
            <person name="Alves-Ferreira E."/>
            <person name="Grigg M."/>
            <person name="Lorenzi H."/>
            <person name="Galac M."/>
        </authorList>
    </citation>
    <scope>NUCLEOTIDE SEQUENCE [LARGE SCALE GENOMIC DNA]</scope>
    <source>
        <strain evidence="3 4">EAF2021</strain>
    </source>
</reference>
<dbReference type="EMBL" id="JAPFFF010000011">
    <property type="protein sequence ID" value="KAK8878012.1"/>
    <property type="molecule type" value="Genomic_DNA"/>
</dbReference>